<dbReference type="InterPro" id="IPR009620">
    <property type="entry name" value="UPF0236"/>
</dbReference>
<dbReference type="EMBL" id="CP001034">
    <property type="protein sequence ID" value="ACB86188.1"/>
    <property type="molecule type" value="Genomic_DNA"/>
</dbReference>
<dbReference type="HOGENOM" id="CLU_040782_0_1_9"/>
<comment type="similarity">
    <text evidence="1">Belongs to the UPF0236 family.</text>
</comment>
<evidence type="ECO:0000313" key="6">
    <source>
        <dbReference type="Proteomes" id="UP000001683"/>
    </source>
</evidence>
<accession>B2A168</accession>
<reference evidence="4 6" key="1">
    <citation type="submission" date="2008-04" db="EMBL/GenBank/DDBJ databases">
        <title>Complete sequence of chromosome of Natranaerobius thermophilus JW/NM-WN-LF.</title>
        <authorList>
            <consortium name="US DOE Joint Genome Institute"/>
            <person name="Copeland A."/>
            <person name="Lucas S."/>
            <person name="Lapidus A."/>
            <person name="Glavina del Rio T."/>
            <person name="Dalin E."/>
            <person name="Tice H."/>
            <person name="Bruce D."/>
            <person name="Goodwin L."/>
            <person name="Pitluck S."/>
            <person name="Chertkov O."/>
            <person name="Brettin T."/>
            <person name="Detter J.C."/>
            <person name="Han C."/>
            <person name="Kuske C.R."/>
            <person name="Schmutz J."/>
            <person name="Larimer F."/>
            <person name="Land M."/>
            <person name="Hauser L."/>
            <person name="Kyrpides N."/>
            <person name="Lykidis A."/>
            <person name="Mesbah N.M."/>
            <person name="Wiegel J."/>
        </authorList>
    </citation>
    <scope>NUCLEOTIDE SEQUENCE [LARGE SCALE GENOMIC DNA]</scope>
    <source>
        <strain evidence="6">ATCC BAA-1301 / DSM 18059 / JW/NM-WN-LF</strain>
        <strain evidence="4">JW/NM-WN-LF</strain>
    </source>
</reference>
<proteinExistence type="inferred from homology"/>
<dbReference type="RefSeq" id="WP_012447610.1">
    <property type="nucleotide sequence ID" value="NC_010718.1"/>
</dbReference>
<gene>
    <name evidence="3" type="ordered locus">Nther_1152</name>
    <name evidence="4" type="ordered locus">Nther_2444</name>
    <name evidence="5" type="ordered locus">Nther_2633</name>
</gene>
<dbReference type="EMBL" id="CP001034">
    <property type="protein sequence ID" value="ACB84735.1"/>
    <property type="molecule type" value="Genomic_DNA"/>
</dbReference>
<evidence type="ECO:0000313" key="5">
    <source>
        <dbReference type="EMBL" id="ACB86188.1"/>
    </source>
</evidence>
<dbReference type="Pfam" id="PF06782">
    <property type="entry name" value="UPF0236"/>
    <property type="match status" value="1"/>
</dbReference>
<evidence type="ECO:0000256" key="2">
    <source>
        <dbReference type="SAM" id="Coils"/>
    </source>
</evidence>
<dbReference type="InParanoid" id="B2A168"/>
<sequence>MEIIQLVEEKILQVSEKVLNVLDGEIEYDTFTKLLKEELDGLGSDILKEVLEALDAQIKENRRDRKGWVVERKADPKSILTPFGDMVYNRTYYKNKETGEYKYLADEKAGITSHMRVDSTLKSDIADAATKVSYEKATEEVSRFNQDLKLSKQTVANTVKEFELEPLEQPEEKKKVSNLYIEADEDHLSMQTSKRSETKLIYVHEGIKGKKRRSLKNCQHFTTITESPDKFWLTVCDYIESHYDTKDTNIFISGDGAKWIRVGEEYIPNATYILDKFHLSKYIIAATGHAPKLRRQIYKNIKNLDQEAVFENLQEALTKADTEARQKRIMATIKYIKNNWDGIEASVNHPEVGCSAEGHVSHILASRMSSRPMAWSEKGATKMAEMLATKANGKSVKEAYLSTKGRQEAEIVNLQNQIKQELKKLTTKKKLGKANNGNVPLMNGKYNLTRTAIKGLNRKQII</sequence>
<organism evidence="4 6">
    <name type="scientific">Natranaerobius thermophilus (strain ATCC BAA-1301 / DSM 18059 / JW/NM-WN-LF)</name>
    <dbReference type="NCBI Taxonomy" id="457570"/>
    <lineage>
        <taxon>Bacteria</taxon>
        <taxon>Bacillati</taxon>
        <taxon>Bacillota</taxon>
        <taxon>Clostridia</taxon>
        <taxon>Natranaerobiales</taxon>
        <taxon>Natranaerobiaceae</taxon>
        <taxon>Natranaerobius</taxon>
    </lineage>
</organism>
<keyword evidence="2" id="KW-0175">Coiled coil</keyword>
<keyword evidence="6" id="KW-1185">Reference proteome</keyword>
<dbReference type="eggNOG" id="COG3464">
    <property type="taxonomic scope" value="Bacteria"/>
</dbReference>
<dbReference type="Proteomes" id="UP000001683">
    <property type="component" value="Chromosome"/>
</dbReference>
<name>B2A168_NATTJ</name>
<dbReference type="KEGG" id="nth:Nther_1152"/>
<dbReference type="KEGG" id="nth:Nther_2444"/>
<evidence type="ECO:0008006" key="7">
    <source>
        <dbReference type="Google" id="ProtNLM"/>
    </source>
</evidence>
<reference evidence="4 6" key="2">
    <citation type="journal article" date="2011" name="J. Bacteriol.">
        <title>Complete genome sequence of the anaerobic, halophilic alkalithermophile Natranaerobius thermophilus JW/NM-WN-LF.</title>
        <authorList>
            <person name="Zhao B."/>
            <person name="Mesbah N.M."/>
            <person name="Dalin E."/>
            <person name="Goodwin L."/>
            <person name="Nolan M."/>
            <person name="Pitluck S."/>
            <person name="Chertkov O."/>
            <person name="Brettin T.S."/>
            <person name="Han J."/>
            <person name="Larimer F.W."/>
            <person name="Land M.L."/>
            <person name="Hauser L."/>
            <person name="Kyrpides N."/>
            <person name="Wiegel J."/>
        </authorList>
    </citation>
    <scope>NUCLEOTIDE SEQUENCE [LARGE SCALE GENOMIC DNA]</scope>
    <source>
        <strain evidence="6">ATCC BAA-1301 / DSM 18059 / JW/NM-WN-LF</strain>
        <strain evidence="4">JW/NM-WN-LF</strain>
    </source>
</reference>
<protein>
    <recommendedName>
        <fullName evidence="7">ISLre2 family transposase</fullName>
    </recommendedName>
</protein>
<dbReference type="EMBL" id="CP001034">
    <property type="protein sequence ID" value="ACB86009.1"/>
    <property type="molecule type" value="Genomic_DNA"/>
</dbReference>
<evidence type="ECO:0000313" key="3">
    <source>
        <dbReference type="EMBL" id="ACB84735.1"/>
    </source>
</evidence>
<dbReference type="STRING" id="457570.Nther_1152"/>
<dbReference type="AlphaFoldDB" id="B2A168"/>
<dbReference type="KEGG" id="nth:Nther_2633"/>
<dbReference type="NCBIfam" id="NF033529">
    <property type="entry name" value="transpos_ISLre2"/>
    <property type="match status" value="1"/>
</dbReference>
<feature type="coiled-coil region" evidence="2">
    <location>
        <begin position="397"/>
        <end position="431"/>
    </location>
</feature>
<evidence type="ECO:0000256" key="1">
    <source>
        <dbReference type="ARBA" id="ARBA00006539"/>
    </source>
</evidence>
<dbReference type="OrthoDB" id="2162583at2"/>
<evidence type="ECO:0000313" key="4">
    <source>
        <dbReference type="EMBL" id="ACB86009.1"/>
    </source>
</evidence>